<dbReference type="AlphaFoldDB" id="A0A1F4WJF6"/>
<dbReference type="Proteomes" id="UP000179113">
    <property type="component" value="Unassembled WGS sequence"/>
</dbReference>
<gene>
    <name evidence="2" type="ORF">A2415_05210</name>
</gene>
<keyword evidence="1" id="KW-0812">Transmembrane</keyword>
<keyword evidence="1" id="KW-1133">Transmembrane helix</keyword>
<name>A0A1F4WJF6_UNCKA</name>
<protein>
    <submittedName>
        <fullName evidence="2">Uncharacterized protein</fullName>
    </submittedName>
</protein>
<dbReference type="EMBL" id="MEWA01000020">
    <property type="protein sequence ID" value="OGC69521.1"/>
    <property type="molecule type" value="Genomic_DNA"/>
</dbReference>
<comment type="caution">
    <text evidence="2">The sequence shown here is derived from an EMBL/GenBank/DDBJ whole genome shotgun (WGS) entry which is preliminary data.</text>
</comment>
<accession>A0A1F4WJF6</accession>
<reference evidence="2 3" key="1">
    <citation type="journal article" date="2016" name="Nat. Commun.">
        <title>Thousands of microbial genomes shed light on interconnected biogeochemical processes in an aquifer system.</title>
        <authorList>
            <person name="Anantharaman K."/>
            <person name="Brown C.T."/>
            <person name="Hug L.A."/>
            <person name="Sharon I."/>
            <person name="Castelle C.J."/>
            <person name="Probst A.J."/>
            <person name="Thomas B.C."/>
            <person name="Singh A."/>
            <person name="Wilkins M.J."/>
            <person name="Karaoz U."/>
            <person name="Brodie E.L."/>
            <person name="Williams K.H."/>
            <person name="Hubbard S.S."/>
            <person name="Banfield J.F."/>
        </authorList>
    </citation>
    <scope>NUCLEOTIDE SEQUENCE [LARGE SCALE GENOMIC DNA]</scope>
</reference>
<evidence type="ECO:0000313" key="3">
    <source>
        <dbReference type="Proteomes" id="UP000179113"/>
    </source>
</evidence>
<organism evidence="2 3">
    <name type="scientific">candidate division WWE3 bacterium RIFOXYC1_FULL_39_7</name>
    <dbReference type="NCBI Taxonomy" id="1802643"/>
    <lineage>
        <taxon>Bacteria</taxon>
        <taxon>Katanobacteria</taxon>
    </lineage>
</organism>
<feature type="transmembrane region" description="Helical" evidence="1">
    <location>
        <begin position="141"/>
        <end position="159"/>
    </location>
</feature>
<evidence type="ECO:0000313" key="2">
    <source>
        <dbReference type="EMBL" id="OGC69521.1"/>
    </source>
</evidence>
<proteinExistence type="predicted"/>
<evidence type="ECO:0000256" key="1">
    <source>
        <dbReference type="SAM" id="Phobius"/>
    </source>
</evidence>
<keyword evidence="1" id="KW-0472">Membrane</keyword>
<sequence>MIKSQKVFFGLILVLGFVYMYPASPEFPVPPPDSVQSMEPADTETPLRRAYFTNYTREQVIEHYKAHFDRKVMFNLNYPPEDAQTLIRDQTRSWYLEELVHPMRESLFINGFIPQEKKDDIWYKGQHFEEKITIRYIPSGWWARIVVLTATTLLGYLLMREWWKDLIRLSELRR</sequence>